<proteinExistence type="inferred from homology"/>
<dbReference type="STRING" id="158441.A0A226EYI7"/>
<protein>
    <recommendedName>
        <fullName evidence="3">[acyl-carrier-protein] S-malonyltransferase</fullName>
        <ecNumber evidence="3">2.3.1.39</ecNumber>
    </recommendedName>
    <alternativeName>
        <fullName evidence="12">[Acyl-carrier-protein] malonyltransferase</fullName>
    </alternativeName>
</protein>
<comment type="subcellular location">
    <subcellularLocation>
        <location evidence="1">Mitochondrion</location>
    </subcellularLocation>
</comment>
<dbReference type="InterPro" id="IPR001227">
    <property type="entry name" value="Ac_transferase_dom_sf"/>
</dbReference>
<sequence length="385" mass="42735">MINKVVKNFIQQSKSSYGVPIGMGKVGGDPFLTTSYVRGARRTGFEQGNDAAEESLRRKIDPATTSVVLFPGQGTQYVGMCGNPAQLPRYVQVLYEIASSILDYDLLDLCANGPQEKLDQTIHSQPAILVGSLAALERLREEDPVSIEKCVATAGFSIGELTALVFAGVISFEDSIRLVKVRAEAMQLASELTPSGMSTVLYGADSKLNYSLLVAKEWCRREHNIENPTCSIANYLFPHCKVVAGNIEALQFLEMNYKDFNLRRVKRLPVSGAFHTDLMQPAVDPLRQVMKGMTINRPRMLVFSNVTGYRYHGSDDLMRNLPKQIVRPVMWEQTLHTIYKRPKDSEYPNSFECGPGTSLSTVLKQVNNRAHAKCKSVSPFSTNAE</sequence>
<evidence type="ECO:0000256" key="12">
    <source>
        <dbReference type="ARBA" id="ARBA00077751"/>
    </source>
</evidence>
<organism evidence="14 15">
    <name type="scientific">Folsomia candida</name>
    <name type="common">Springtail</name>
    <dbReference type="NCBI Taxonomy" id="158441"/>
    <lineage>
        <taxon>Eukaryota</taxon>
        <taxon>Metazoa</taxon>
        <taxon>Ecdysozoa</taxon>
        <taxon>Arthropoda</taxon>
        <taxon>Hexapoda</taxon>
        <taxon>Collembola</taxon>
        <taxon>Entomobryomorpha</taxon>
        <taxon>Isotomoidea</taxon>
        <taxon>Isotomidae</taxon>
        <taxon>Proisotominae</taxon>
        <taxon>Folsomia</taxon>
    </lineage>
</organism>
<dbReference type="SMART" id="SM00827">
    <property type="entry name" value="PKS_AT"/>
    <property type="match status" value="1"/>
</dbReference>
<evidence type="ECO:0000256" key="9">
    <source>
        <dbReference type="ARBA" id="ARBA00023128"/>
    </source>
</evidence>
<dbReference type="AlphaFoldDB" id="A0A226EYI7"/>
<evidence type="ECO:0000313" key="14">
    <source>
        <dbReference type="EMBL" id="OXA62662.1"/>
    </source>
</evidence>
<dbReference type="InterPro" id="IPR016035">
    <property type="entry name" value="Acyl_Trfase/lysoPLipase"/>
</dbReference>
<name>A0A226EYI7_FOLCA</name>
<dbReference type="PANTHER" id="PTHR47170">
    <property type="entry name" value="MALONYL-COA ACP TRANSACYLASE, ACP-BINDING"/>
    <property type="match status" value="1"/>
</dbReference>
<feature type="domain" description="Malonyl-CoA:ACP transacylase (MAT)" evidence="13">
    <location>
        <begin position="69"/>
        <end position="384"/>
    </location>
</feature>
<dbReference type="GO" id="GO:0005739">
    <property type="term" value="C:mitochondrion"/>
    <property type="evidence" value="ECO:0007669"/>
    <property type="project" value="UniProtKB-SubCell"/>
</dbReference>
<dbReference type="Pfam" id="PF00698">
    <property type="entry name" value="Acyl_transf_1"/>
    <property type="match status" value="1"/>
</dbReference>
<evidence type="ECO:0000256" key="1">
    <source>
        <dbReference type="ARBA" id="ARBA00004173"/>
    </source>
</evidence>
<dbReference type="Proteomes" id="UP000198287">
    <property type="component" value="Unassembled WGS sequence"/>
</dbReference>
<comment type="caution">
    <text evidence="14">The sequence shown here is derived from an EMBL/GenBank/DDBJ whole genome shotgun (WGS) entry which is preliminary data.</text>
</comment>
<keyword evidence="7" id="KW-0809">Transit peptide</keyword>
<dbReference type="InterPro" id="IPR016036">
    <property type="entry name" value="Malonyl_transacylase_ACP-bd"/>
</dbReference>
<keyword evidence="15" id="KW-1185">Reference proteome</keyword>
<keyword evidence="9" id="KW-0496">Mitochondrion</keyword>
<keyword evidence="8" id="KW-0443">Lipid metabolism</keyword>
<evidence type="ECO:0000313" key="15">
    <source>
        <dbReference type="Proteomes" id="UP000198287"/>
    </source>
</evidence>
<keyword evidence="5" id="KW-0808">Transferase</keyword>
<evidence type="ECO:0000256" key="5">
    <source>
        <dbReference type="ARBA" id="ARBA00022679"/>
    </source>
</evidence>
<dbReference type="EMBL" id="LNIX01000001">
    <property type="protein sequence ID" value="OXA62662.1"/>
    <property type="molecule type" value="Genomic_DNA"/>
</dbReference>
<evidence type="ECO:0000256" key="10">
    <source>
        <dbReference type="ARBA" id="ARBA00023160"/>
    </source>
</evidence>
<evidence type="ECO:0000256" key="3">
    <source>
        <dbReference type="ARBA" id="ARBA00013258"/>
    </source>
</evidence>
<dbReference type="SUPFAM" id="SSF55048">
    <property type="entry name" value="Probable ACP-binding domain of malonyl-CoA ACP transacylase"/>
    <property type="match status" value="1"/>
</dbReference>
<keyword evidence="10" id="KW-0275">Fatty acid biosynthesis</keyword>
<evidence type="ECO:0000256" key="8">
    <source>
        <dbReference type="ARBA" id="ARBA00023098"/>
    </source>
</evidence>
<dbReference type="OMA" id="AANYNCP"/>
<dbReference type="PANTHER" id="PTHR47170:SF2">
    <property type="entry name" value="MALONYL-COA:ACP TRANSACYLASE (MAT) DOMAIN-CONTAINING PROTEIN"/>
    <property type="match status" value="1"/>
</dbReference>
<evidence type="ECO:0000256" key="2">
    <source>
        <dbReference type="ARBA" id="ARBA00005194"/>
    </source>
</evidence>
<dbReference type="UniPathway" id="UPA00094"/>
<dbReference type="InterPro" id="IPR014043">
    <property type="entry name" value="Acyl_transferase_dom"/>
</dbReference>
<evidence type="ECO:0000256" key="7">
    <source>
        <dbReference type="ARBA" id="ARBA00022946"/>
    </source>
</evidence>
<dbReference type="EC" id="2.3.1.39" evidence="3"/>
<keyword evidence="6" id="KW-0276">Fatty acid metabolism</keyword>
<evidence type="ECO:0000256" key="4">
    <source>
        <dbReference type="ARBA" id="ARBA00022516"/>
    </source>
</evidence>
<dbReference type="InterPro" id="IPR052760">
    <property type="entry name" value="Mitochondrial_malonyltrans"/>
</dbReference>
<dbReference type="OrthoDB" id="541883at2759"/>
<evidence type="ECO:0000256" key="6">
    <source>
        <dbReference type="ARBA" id="ARBA00022832"/>
    </source>
</evidence>
<comment type="similarity">
    <text evidence="11">Belongs to the type II malonyltransferase family.</text>
</comment>
<dbReference type="GO" id="GO:0006633">
    <property type="term" value="P:fatty acid biosynthetic process"/>
    <property type="evidence" value="ECO:0007669"/>
    <property type="project" value="UniProtKB-UniPathway"/>
</dbReference>
<dbReference type="FunFam" id="3.30.70.250:FF:000005">
    <property type="entry name" value="Malonyl-CoA-acyl carrier protein transacylase, mitochondrial"/>
    <property type="match status" value="1"/>
</dbReference>
<reference evidence="14 15" key="1">
    <citation type="submission" date="2015-12" db="EMBL/GenBank/DDBJ databases">
        <title>The genome of Folsomia candida.</title>
        <authorList>
            <person name="Faddeeva A."/>
            <person name="Derks M.F."/>
            <person name="Anvar Y."/>
            <person name="Smit S."/>
            <person name="Van Straalen N."/>
            <person name="Roelofs D."/>
        </authorList>
    </citation>
    <scope>NUCLEOTIDE SEQUENCE [LARGE SCALE GENOMIC DNA]</scope>
    <source>
        <strain evidence="14 15">VU population</strain>
        <tissue evidence="14">Whole body</tissue>
    </source>
</reference>
<keyword evidence="4" id="KW-0444">Lipid biosynthesis</keyword>
<evidence type="ECO:0000259" key="13">
    <source>
        <dbReference type="SMART" id="SM00827"/>
    </source>
</evidence>
<dbReference type="GO" id="GO:0004314">
    <property type="term" value="F:[acyl-carrier-protein] S-malonyltransferase activity"/>
    <property type="evidence" value="ECO:0007669"/>
    <property type="project" value="UniProtKB-EC"/>
</dbReference>
<dbReference type="Gene3D" id="3.40.366.10">
    <property type="entry name" value="Malonyl-Coenzyme A Acyl Carrier Protein, domain 2"/>
    <property type="match status" value="1"/>
</dbReference>
<evidence type="ECO:0000256" key="11">
    <source>
        <dbReference type="ARBA" id="ARBA00061523"/>
    </source>
</evidence>
<dbReference type="SUPFAM" id="SSF52151">
    <property type="entry name" value="FabD/lysophospholipase-like"/>
    <property type="match status" value="1"/>
</dbReference>
<dbReference type="Gene3D" id="3.30.70.250">
    <property type="entry name" value="Malonyl-CoA ACP transacylase, ACP-binding"/>
    <property type="match status" value="1"/>
</dbReference>
<gene>
    <name evidence="14" type="ORF">Fcan01_03273</name>
</gene>
<comment type="pathway">
    <text evidence="2">Lipid metabolism; fatty acid biosynthesis.</text>
</comment>
<accession>A0A226EYI7</accession>